<dbReference type="PROSITE" id="PS51635">
    <property type="entry name" value="PNPLA"/>
    <property type="match status" value="1"/>
</dbReference>
<evidence type="ECO:0000313" key="7">
    <source>
        <dbReference type="Proteomes" id="UP000654257"/>
    </source>
</evidence>
<feature type="short sequence motif" description="GXGXXG" evidence="4">
    <location>
        <begin position="10"/>
        <end position="15"/>
    </location>
</feature>
<dbReference type="Pfam" id="PF01734">
    <property type="entry name" value="Patatin"/>
    <property type="match status" value="1"/>
</dbReference>
<dbReference type="InterPro" id="IPR050301">
    <property type="entry name" value="NTE"/>
</dbReference>
<evidence type="ECO:0000259" key="5">
    <source>
        <dbReference type="PROSITE" id="PS51635"/>
    </source>
</evidence>
<evidence type="ECO:0000256" key="1">
    <source>
        <dbReference type="ARBA" id="ARBA00022801"/>
    </source>
</evidence>
<dbReference type="PANTHER" id="PTHR14226">
    <property type="entry name" value="NEUROPATHY TARGET ESTERASE/SWISS CHEESE D.MELANOGASTER"/>
    <property type="match status" value="1"/>
</dbReference>
<evidence type="ECO:0000256" key="4">
    <source>
        <dbReference type="PROSITE-ProRule" id="PRU01161"/>
    </source>
</evidence>
<reference evidence="6" key="2">
    <citation type="submission" date="2020-09" db="EMBL/GenBank/DDBJ databases">
        <authorList>
            <person name="Sun Q."/>
            <person name="Sedlacek I."/>
        </authorList>
    </citation>
    <scope>NUCLEOTIDE SEQUENCE</scope>
    <source>
        <strain evidence="6">CCM 7905</strain>
    </source>
</reference>
<gene>
    <name evidence="6" type="ORF">GCM10007304_32620</name>
</gene>
<accession>A0A917G032</accession>
<reference evidence="6" key="1">
    <citation type="journal article" date="2014" name="Int. J. Syst. Evol. Microbiol.">
        <title>Complete genome sequence of Corynebacterium casei LMG S-19264T (=DSM 44701T), isolated from a smear-ripened cheese.</title>
        <authorList>
            <consortium name="US DOE Joint Genome Institute (JGI-PGF)"/>
            <person name="Walter F."/>
            <person name="Albersmeier A."/>
            <person name="Kalinowski J."/>
            <person name="Ruckert C."/>
        </authorList>
    </citation>
    <scope>NUCLEOTIDE SEQUENCE</scope>
    <source>
        <strain evidence="6">CCM 7905</strain>
    </source>
</reference>
<evidence type="ECO:0000313" key="6">
    <source>
        <dbReference type="EMBL" id="GGG16010.1"/>
    </source>
</evidence>
<dbReference type="Proteomes" id="UP000654257">
    <property type="component" value="Unassembled WGS sequence"/>
</dbReference>
<proteinExistence type="predicted"/>
<feature type="active site" description="Proton acceptor" evidence="4">
    <location>
        <position position="190"/>
    </location>
</feature>
<protein>
    <recommendedName>
        <fullName evidence="5">PNPLA domain-containing protein</fullName>
    </recommendedName>
</protein>
<dbReference type="PANTHER" id="PTHR14226:SF57">
    <property type="entry name" value="BLR7027 PROTEIN"/>
    <property type="match status" value="1"/>
</dbReference>
<sequence length="287" mass="28987">MSTQGLVLAGGGVAGIAWELGFLLGVRDRSEELAQALLASDVIVGTSAGSSVAAQITSGTSLDELVAQQLSPTSTEIDPAVDLTGLVESFTAAFANPDATATERLRTIGAMAAAAPTVSSDVRRAVIASRLPSHSWPDRDVRITALDVATGELVVFDRHSGVDLVDAVAASCAVPGVWPTVPIDGRHFMDGGVGSSTNCGVAQECARIVVLVPSEAPGNFLLGGTVADEAASLTGSAVHTVFADEVSVAAFGENPLDPATRTPSVTAGRAQGAREAEALGNFLGIAV</sequence>
<dbReference type="EMBL" id="BMCU01000003">
    <property type="protein sequence ID" value="GGG16010.1"/>
    <property type="molecule type" value="Genomic_DNA"/>
</dbReference>
<evidence type="ECO:0000256" key="2">
    <source>
        <dbReference type="ARBA" id="ARBA00022963"/>
    </source>
</evidence>
<keyword evidence="2 4" id="KW-0442">Lipid degradation</keyword>
<dbReference type="InterPro" id="IPR002641">
    <property type="entry name" value="PNPLA_dom"/>
</dbReference>
<dbReference type="GO" id="GO:0016042">
    <property type="term" value="P:lipid catabolic process"/>
    <property type="evidence" value="ECO:0007669"/>
    <property type="project" value="UniProtKB-UniRule"/>
</dbReference>
<organism evidence="6 7">
    <name type="scientific">Rhodococcoides trifolii</name>
    <dbReference type="NCBI Taxonomy" id="908250"/>
    <lineage>
        <taxon>Bacteria</taxon>
        <taxon>Bacillati</taxon>
        <taxon>Actinomycetota</taxon>
        <taxon>Actinomycetes</taxon>
        <taxon>Mycobacteriales</taxon>
        <taxon>Nocardiaceae</taxon>
        <taxon>Rhodococcoides</taxon>
    </lineage>
</organism>
<keyword evidence="7" id="KW-1185">Reference proteome</keyword>
<feature type="short sequence motif" description="DGA/G" evidence="4">
    <location>
        <begin position="190"/>
        <end position="192"/>
    </location>
</feature>
<feature type="short sequence motif" description="GXSXG" evidence="4">
    <location>
        <begin position="45"/>
        <end position="49"/>
    </location>
</feature>
<dbReference type="SUPFAM" id="SSF52151">
    <property type="entry name" value="FabD/lysophospholipase-like"/>
    <property type="match status" value="1"/>
</dbReference>
<dbReference type="GO" id="GO:0016787">
    <property type="term" value="F:hydrolase activity"/>
    <property type="evidence" value="ECO:0007669"/>
    <property type="project" value="UniProtKB-UniRule"/>
</dbReference>
<comment type="caution">
    <text evidence="6">The sequence shown here is derived from an EMBL/GenBank/DDBJ whole genome shotgun (WGS) entry which is preliminary data.</text>
</comment>
<dbReference type="InterPro" id="IPR016035">
    <property type="entry name" value="Acyl_Trfase/lysoPLipase"/>
</dbReference>
<dbReference type="Gene3D" id="3.40.1090.10">
    <property type="entry name" value="Cytosolic phospholipase A2 catalytic domain"/>
    <property type="match status" value="2"/>
</dbReference>
<evidence type="ECO:0000256" key="3">
    <source>
        <dbReference type="ARBA" id="ARBA00023098"/>
    </source>
</evidence>
<feature type="domain" description="PNPLA" evidence="5">
    <location>
        <begin position="6"/>
        <end position="205"/>
    </location>
</feature>
<keyword evidence="1 4" id="KW-0378">Hydrolase</keyword>
<name>A0A917G032_9NOCA</name>
<feature type="active site" description="Nucleophile" evidence="4">
    <location>
        <position position="47"/>
    </location>
</feature>
<dbReference type="AlphaFoldDB" id="A0A917G032"/>
<keyword evidence="3 4" id="KW-0443">Lipid metabolism</keyword>